<organism evidence="2 3">
    <name type="scientific">Trifolium medium</name>
    <dbReference type="NCBI Taxonomy" id="97028"/>
    <lineage>
        <taxon>Eukaryota</taxon>
        <taxon>Viridiplantae</taxon>
        <taxon>Streptophyta</taxon>
        <taxon>Embryophyta</taxon>
        <taxon>Tracheophyta</taxon>
        <taxon>Spermatophyta</taxon>
        <taxon>Magnoliopsida</taxon>
        <taxon>eudicotyledons</taxon>
        <taxon>Gunneridae</taxon>
        <taxon>Pentapetalae</taxon>
        <taxon>rosids</taxon>
        <taxon>fabids</taxon>
        <taxon>Fabales</taxon>
        <taxon>Fabaceae</taxon>
        <taxon>Papilionoideae</taxon>
        <taxon>50 kb inversion clade</taxon>
        <taxon>NPAAA clade</taxon>
        <taxon>Hologalegina</taxon>
        <taxon>IRL clade</taxon>
        <taxon>Trifolieae</taxon>
        <taxon>Trifolium</taxon>
    </lineage>
</organism>
<feature type="transmembrane region" description="Helical" evidence="1">
    <location>
        <begin position="12"/>
        <end position="31"/>
    </location>
</feature>
<proteinExistence type="predicted"/>
<keyword evidence="1" id="KW-0472">Membrane</keyword>
<evidence type="ECO:0000256" key="1">
    <source>
        <dbReference type="SAM" id="Phobius"/>
    </source>
</evidence>
<feature type="non-terminal residue" evidence="2">
    <location>
        <position position="1"/>
    </location>
</feature>
<name>A0A392V3Y4_9FABA</name>
<keyword evidence="3" id="KW-1185">Reference proteome</keyword>
<keyword evidence="1" id="KW-0812">Transmembrane</keyword>
<comment type="caution">
    <text evidence="2">The sequence shown here is derived from an EMBL/GenBank/DDBJ whole genome shotgun (WGS) entry which is preliminary data.</text>
</comment>
<dbReference type="AlphaFoldDB" id="A0A392V3Y4"/>
<evidence type="ECO:0000313" key="3">
    <source>
        <dbReference type="Proteomes" id="UP000265520"/>
    </source>
</evidence>
<dbReference type="EMBL" id="LXQA011035912">
    <property type="protein sequence ID" value="MCI82132.1"/>
    <property type="molecule type" value="Genomic_DNA"/>
</dbReference>
<keyword evidence="1" id="KW-1133">Transmembrane helix</keyword>
<evidence type="ECO:0000313" key="2">
    <source>
        <dbReference type="EMBL" id="MCI82132.1"/>
    </source>
</evidence>
<accession>A0A392V3Y4</accession>
<protein>
    <submittedName>
        <fullName evidence="2">Uncharacterized protein</fullName>
    </submittedName>
</protein>
<dbReference type="Proteomes" id="UP000265520">
    <property type="component" value="Unassembled WGS sequence"/>
</dbReference>
<sequence length="65" mass="6828">GAAGGCKVEPDAAPAALPAVAVAVVVLLLPVTPSLPSEKRYDLEVTQRGLSHQYCKTRKFHSTLV</sequence>
<reference evidence="2 3" key="1">
    <citation type="journal article" date="2018" name="Front. Plant Sci.">
        <title>Red Clover (Trifolium pratense) and Zigzag Clover (T. medium) - A Picture of Genomic Similarities and Differences.</title>
        <authorList>
            <person name="Dluhosova J."/>
            <person name="Istvanek J."/>
            <person name="Nedelnik J."/>
            <person name="Repkova J."/>
        </authorList>
    </citation>
    <scope>NUCLEOTIDE SEQUENCE [LARGE SCALE GENOMIC DNA]</scope>
    <source>
        <strain evidence="3">cv. 10/8</strain>
        <tissue evidence="2">Leaf</tissue>
    </source>
</reference>